<dbReference type="AlphaFoldDB" id="A0A0F9L674"/>
<name>A0A0F9L674_9ZZZZ</name>
<evidence type="ECO:0000313" key="1">
    <source>
        <dbReference type="EMBL" id="KKM90299.1"/>
    </source>
</evidence>
<dbReference type="EMBL" id="LAZR01006691">
    <property type="protein sequence ID" value="KKM90299.1"/>
    <property type="molecule type" value="Genomic_DNA"/>
</dbReference>
<organism evidence="1">
    <name type="scientific">marine sediment metagenome</name>
    <dbReference type="NCBI Taxonomy" id="412755"/>
    <lineage>
        <taxon>unclassified sequences</taxon>
        <taxon>metagenomes</taxon>
        <taxon>ecological metagenomes</taxon>
    </lineage>
</organism>
<proteinExistence type="predicted"/>
<sequence>SSDAFRLYLSDVLCLEVAGWIKEQEQIKVPATA</sequence>
<comment type="caution">
    <text evidence="1">The sequence shown here is derived from an EMBL/GenBank/DDBJ whole genome shotgun (WGS) entry which is preliminary data.</text>
</comment>
<reference evidence="1" key="1">
    <citation type="journal article" date="2015" name="Nature">
        <title>Complex archaea that bridge the gap between prokaryotes and eukaryotes.</title>
        <authorList>
            <person name="Spang A."/>
            <person name="Saw J.H."/>
            <person name="Jorgensen S.L."/>
            <person name="Zaremba-Niedzwiedzka K."/>
            <person name="Martijn J."/>
            <person name="Lind A.E."/>
            <person name="van Eijk R."/>
            <person name="Schleper C."/>
            <person name="Guy L."/>
            <person name="Ettema T.J."/>
        </authorList>
    </citation>
    <scope>NUCLEOTIDE SEQUENCE</scope>
</reference>
<accession>A0A0F9L674</accession>
<feature type="non-terminal residue" evidence="1">
    <location>
        <position position="1"/>
    </location>
</feature>
<gene>
    <name evidence="1" type="ORF">LCGC14_1240090</name>
</gene>
<protein>
    <submittedName>
        <fullName evidence="1">Uncharacterized protein</fullName>
    </submittedName>
</protein>